<reference evidence="3" key="1">
    <citation type="submission" date="2021-03" db="EMBL/GenBank/DDBJ databases">
        <title>Revisited historic fungal species revealed as producer of novel bioactive compounds through whole genome sequencing and comparative genomics.</title>
        <authorList>
            <person name="Vignolle G.A."/>
            <person name="Hochenegger N."/>
            <person name="Mach R.L."/>
            <person name="Mach-Aigner A.R."/>
            <person name="Javad Rahimi M."/>
            <person name="Salim K.A."/>
            <person name="Chan C.M."/>
            <person name="Lim L.B.L."/>
            <person name="Cai F."/>
            <person name="Druzhinina I.S."/>
            <person name="U'Ren J.M."/>
            <person name="Derntl C."/>
        </authorList>
    </citation>
    <scope>NUCLEOTIDE SEQUENCE</scope>
    <source>
        <strain evidence="3">TUCIM 5799</strain>
    </source>
</reference>
<gene>
    <name evidence="3" type="ORF">JX265_009657</name>
</gene>
<dbReference type="OrthoDB" id="2247093at2759"/>
<feature type="region of interest" description="Disordered" evidence="1">
    <location>
        <begin position="1"/>
        <end position="315"/>
    </location>
</feature>
<feature type="compositionally biased region" description="Low complexity" evidence="1">
    <location>
        <begin position="42"/>
        <end position="61"/>
    </location>
</feature>
<feature type="compositionally biased region" description="Polar residues" evidence="1">
    <location>
        <begin position="420"/>
        <end position="431"/>
    </location>
</feature>
<dbReference type="CDD" id="cd14705">
    <property type="entry name" value="bZIP_Zip1"/>
    <property type="match status" value="1"/>
</dbReference>
<feature type="compositionally biased region" description="Polar residues" evidence="1">
    <location>
        <begin position="183"/>
        <end position="194"/>
    </location>
</feature>
<comment type="caution">
    <text evidence="3">The sequence shown here is derived from an EMBL/GenBank/DDBJ whole genome shotgun (WGS) entry which is preliminary data.</text>
</comment>
<feature type="compositionally biased region" description="Polar residues" evidence="1">
    <location>
        <begin position="76"/>
        <end position="94"/>
    </location>
</feature>
<dbReference type="PROSITE" id="PS50217">
    <property type="entry name" value="BZIP"/>
    <property type="match status" value="1"/>
</dbReference>
<accession>A0A9P9WFA7</accession>
<dbReference type="InterPro" id="IPR046347">
    <property type="entry name" value="bZIP_sf"/>
</dbReference>
<feature type="compositionally biased region" description="Polar residues" evidence="1">
    <location>
        <begin position="488"/>
        <end position="500"/>
    </location>
</feature>
<evidence type="ECO:0000259" key="2">
    <source>
        <dbReference type="PROSITE" id="PS50217"/>
    </source>
</evidence>
<sequence length="557" mass="59461">MSQRGPASRPVSPPSARSPASAQLTPLDTHQPGLRGGGGPPSEDGSQETGSGSSTSGERSQLAQRSLGVRNILNPADSQPSPANPGPSVTQQQHGRGISGAAMTSQGEHRLDTSAQQAYMARGQDVSSPHRAMVRPSGETTPSTGRESPAAVHPWPVLGAPRRYATPRSPRASSFSHGPPPRTQSQQSHFSGTSLAGPGRGFVSEGPSERAPLSQSAHPLAPQLSGLGLPGVSPGSVPNLNAPPRSLSQPMIRPHPEQQSSIQGSPHHLHRPPILPSPPPYATSVPPQRSFFAHGNTHWQQSLGGQQGVRGGGFPDEVMFAAPGVEAIPVIVNTTTASKQADEKRLRNAGASARFRQRKKDKDNHREGLIEKLEAQNRELEKRIRELEQERELYAADRDRLRDVVQRTPGISELAYQGVHSPSTSVGSFAQRSPHGSVPPPPPLPMTYGTSESGSEERPSRRRRTDPQLDFISPPYTTALPPPLSYNAPLSQPGTPSTSERLPPLRLDQPNVGPSAPSEHTSGNPTGQGQSFSPFKREPYEARWATRPGGPPDQRQQ</sequence>
<dbReference type="GO" id="GO:0003700">
    <property type="term" value="F:DNA-binding transcription factor activity"/>
    <property type="evidence" value="ECO:0007669"/>
    <property type="project" value="InterPro"/>
</dbReference>
<name>A0A9P9WFA7_9PEZI</name>
<dbReference type="Pfam" id="PF07716">
    <property type="entry name" value="bZIP_2"/>
    <property type="match status" value="1"/>
</dbReference>
<dbReference type="Proteomes" id="UP000829685">
    <property type="component" value="Unassembled WGS sequence"/>
</dbReference>
<feature type="compositionally biased region" description="Gly residues" evidence="1">
    <location>
        <begin position="305"/>
        <end position="314"/>
    </location>
</feature>
<feature type="domain" description="BZIP" evidence="2">
    <location>
        <begin position="338"/>
        <end position="390"/>
    </location>
</feature>
<evidence type="ECO:0000313" key="3">
    <source>
        <dbReference type="EMBL" id="KAI1861038.1"/>
    </source>
</evidence>
<dbReference type="PROSITE" id="PS00036">
    <property type="entry name" value="BZIP_BASIC"/>
    <property type="match status" value="1"/>
</dbReference>
<dbReference type="EMBL" id="JAFIMR010000030">
    <property type="protein sequence ID" value="KAI1861038.1"/>
    <property type="molecule type" value="Genomic_DNA"/>
</dbReference>
<feature type="compositionally biased region" description="Basic and acidic residues" evidence="1">
    <location>
        <begin position="360"/>
        <end position="370"/>
    </location>
</feature>
<keyword evidence="4" id="KW-1185">Reference proteome</keyword>
<feature type="compositionally biased region" description="Low complexity" evidence="1">
    <location>
        <begin position="224"/>
        <end position="238"/>
    </location>
</feature>
<protein>
    <recommendedName>
        <fullName evidence="2">BZIP domain-containing protein</fullName>
    </recommendedName>
</protein>
<dbReference type="InterPro" id="IPR004827">
    <property type="entry name" value="bZIP"/>
</dbReference>
<feature type="compositionally biased region" description="Polar residues" evidence="1">
    <location>
        <begin position="518"/>
        <end position="533"/>
    </location>
</feature>
<evidence type="ECO:0000313" key="4">
    <source>
        <dbReference type="Proteomes" id="UP000829685"/>
    </source>
</evidence>
<organism evidence="3 4">
    <name type="scientific">Neoarthrinium moseri</name>
    <dbReference type="NCBI Taxonomy" id="1658444"/>
    <lineage>
        <taxon>Eukaryota</taxon>
        <taxon>Fungi</taxon>
        <taxon>Dikarya</taxon>
        <taxon>Ascomycota</taxon>
        <taxon>Pezizomycotina</taxon>
        <taxon>Sordariomycetes</taxon>
        <taxon>Xylariomycetidae</taxon>
        <taxon>Amphisphaeriales</taxon>
        <taxon>Apiosporaceae</taxon>
        <taxon>Neoarthrinium</taxon>
    </lineage>
</organism>
<feature type="region of interest" description="Disordered" evidence="1">
    <location>
        <begin position="341"/>
        <end position="370"/>
    </location>
</feature>
<dbReference type="AlphaFoldDB" id="A0A9P9WFA7"/>
<evidence type="ECO:0000256" key="1">
    <source>
        <dbReference type="SAM" id="MobiDB-lite"/>
    </source>
</evidence>
<dbReference type="SUPFAM" id="SSF57959">
    <property type="entry name" value="Leucine zipper domain"/>
    <property type="match status" value="1"/>
</dbReference>
<feature type="compositionally biased region" description="Low complexity" evidence="1">
    <location>
        <begin position="1"/>
        <end position="22"/>
    </location>
</feature>
<feature type="region of interest" description="Disordered" evidence="1">
    <location>
        <begin position="413"/>
        <end position="557"/>
    </location>
</feature>
<dbReference type="Gene3D" id="1.20.5.170">
    <property type="match status" value="1"/>
</dbReference>
<proteinExistence type="predicted"/>